<reference evidence="2 4" key="1">
    <citation type="journal article" date="2011" name="Nature">
        <title>The Medicago genome provides insight into the evolution of rhizobial symbioses.</title>
        <authorList>
            <person name="Young N.D."/>
            <person name="Debelle F."/>
            <person name="Oldroyd G.E."/>
            <person name="Geurts R."/>
            <person name="Cannon S.B."/>
            <person name="Udvardi M.K."/>
            <person name="Benedito V.A."/>
            <person name="Mayer K.F."/>
            <person name="Gouzy J."/>
            <person name="Schoof H."/>
            <person name="Van de Peer Y."/>
            <person name="Proost S."/>
            <person name="Cook D.R."/>
            <person name="Meyers B.C."/>
            <person name="Spannagl M."/>
            <person name="Cheung F."/>
            <person name="De Mita S."/>
            <person name="Krishnakumar V."/>
            <person name="Gundlach H."/>
            <person name="Zhou S."/>
            <person name="Mudge J."/>
            <person name="Bharti A.K."/>
            <person name="Murray J.D."/>
            <person name="Naoumkina M.A."/>
            <person name="Rosen B."/>
            <person name="Silverstein K.A."/>
            <person name="Tang H."/>
            <person name="Rombauts S."/>
            <person name="Zhao P.X."/>
            <person name="Zhou P."/>
            <person name="Barbe V."/>
            <person name="Bardou P."/>
            <person name="Bechner M."/>
            <person name="Bellec A."/>
            <person name="Berger A."/>
            <person name="Berges H."/>
            <person name="Bidwell S."/>
            <person name="Bisseling T."/>
            <person name="Choisne N."/>
            <person name="Couloux A."/>
            <person name="Denny R."/>
            <person name="Deshpande S."/>
            <person name="Dai X."/>
            <person name="Doyle J.J."/>
            <person name="Dudez A.M."/>
            <person name="Farmer A.D."/>
            <person name="Fouteau S."/>
            <person name="Franken C."/>
            <person name="Gibelin C."/>
            <person name="Gish J."/>
            <person name="Goldstein S."/>
            <person name="Gonzalez A.J."/>
            <person name="Green P.J."/>
            <person name="Hallab A."/>
            <person name="Hartog M."/>
            <person name="Hua A."/>
            <person name="Humphray S.J."/>
            <person name="Jeong D.H."/>
            <person name="Jing Y."/>
            <person name="Jocker A."/>
            <person name="Kenton S.M."/>
            <person name="Kim D.J."/>
            <person name="Klee K."/>
            <person name="Lai H."/>
            <person name="Lang C."/>
            <person name="Lin S."/>
            <person name="Macmil S.L."/>
            <person name="Magdelenat G."/>
            <person name="Matthews L."/>
            <person name="McCorrison J."/>
            <person name="Monaghan E.L."/>
            <person name="Mun J.H."/>
            <person name="Najar F.Z."/>
            <person name="Nicholson C."/>
            <person name="Noirot C."/>
            <person name="O'Bleness M."/>
            <person name="Paule C.R."/>
            <person name="Poulain J."/>
            <person name="Prion F."/>
            <person name="Qin B."/>
            <person name="Qu C."/>
            <person name="Retzel E.F."/>
            <person name="Riddle C."/>
            <person name="Sallet E."/>
            <person name="Samain S."/>
            <person name="Samson N."/>
            <person name="Sanders I."/>
            <person name="Saurat O."/>
            <person name="Scarpelli C."/>
            <person name="Schiex T."/>
            <person name="Segurens B."/>
            <person name="Severin A.J."/>
            <person name="Sherrier D.J."/>
            <person name="Shi R."/>
            <person name="Sims S."/>
            <person name="Singer S.R."/>
            <person name="Sinharoy S."/>
            <person name="Sterck L."/>
            <person name="Viollet A."/>
            <person name="Wang B.B."/>
            <person name="Wang K."/>
            <person name="Wang M."/>
            <person name="Wang X."/>
            <person name="Warfsmann J."/>
            <person name="Weissenbach J."/>
            <person name="White D.D."/>
            <person name="White J.D."/>
            <person name="Wiley G.B."/>
            <person name="Wincker P."/>
            <person name="Xing Y."/>
            <person name="Yang L."/>
            <person name="Yao Z."/>
            <person name="Ying F."/>
            <person name="Zhai J."/>
            <person name="Zhou L."/>
            <person name="Zuber A."/>
            <person name="Denarie J."/>
            <person name="Dixon R.A."/>
            <person name="May G.D."/>
            <person name="Schwartz D.C."/>
            <person name="Rogers J."/>
            <person name="Quetier F."/>
            <person name="Town C.D."/>
            <person name="Roe B.A."/>
        </authorList>
    </citation>
    <scope>NUCLEOTIDE SEQUENCE [LARGE SCALE GENOMIC DNA]</scope>
    <source>
        <strain evidence="2">A17</strain>
        <strain evidence="3 4">cv. Jemalong A17</strain>
    </source>
</reference>
<evidence type="ECO:0000256" key="1">
    <source>
        <dbReference type="SAM" id="Phobius"/>
    </source>
</evidence>
<evidence type="ECO:0000313" key="3">
    <source>
        <dbReference type="EnsemblPlants" id="KEH34852"/>
    </source>
</evidence>
<organism evidence="2 4">
    <name type="scientific">Medicago truncatula</name>
    <name type="common">Barrel medic</name>
    <name type="synonym">Medicago tribuloides</name>
    <dbReference type="NCBI Taxonomy" id="3880"/>
    <lineage>
        <taxon>Eukaryota</taxon>
        <taxon>Viridiplantae</taxon>
        <taxon>Streptophyta</taxon>
        <taxon>Embryophyta</taxon>
        <taxon>Tracheophyta</taxon>
        <taxon>Spermatophyta</taxon>
        <taxon>Magnoliopsida</taxon>
        <taxon>eudicotyledons</taxon>
        <taxon>Gunneridae</taxon>
        <taxon>Pentapetalae</taxon>
        <taxon>rosids</taxon>
        <taxon>fabids</taxon>
        <taxon>Fabales</taxon>
        <taxon>Fabaceae</taxon>
        <taxon>Papilionoideae</taxon>
        <taxon>50 kb inversion clade</taxon>
        <taxon>NPAAA clade</taxon>
        <taxon>Hologalegina</taxon>
        <taxon>IRL clade</taxon>
        <taxon>Trifolieae</taxon>
        <taxon>Medicago</taxon>
    </lineage>
</organism>
<dbReference type="EMBL" id="CM001219">
    <property type="protein sequence ID" value="KEH34852.1"/>
    <property type="molecule type" value="Genomic_DNA"/>
</dbReference>
<gene>
    <name evidence="2" type="ordered locus">MTR_3g073055</name>
</gene>
<dbReference type="Proteomes" id="UP000002051">
    <property type="component" value="Chromosome 3"/>
</dbReference>
<protein>
    <submittedName>
        <fullName evidence="2">Transmembrane protein, putative</fullName>
    </submittedName>
</protein>
<keyword evidence="1" id="KW-1133">Transmembrane helix</keyword>
<feature type="transmembrane region" description="Helical" evidence="1">
    <location>
        <begin position="44"/>
        <end position="67"/>
    </location>
</feature>
<evidence type="ECO:0000313" key="2">
    <source>
        <dbReference type="EMBL" id="KEH34852.1"/>
    </source>
</evidence>
<dbReference type="EnsemblPlants" id="KEH34852">
    <property type="protein sequence ID" value="KEH34852"/>
    <property type="gene ID" value="MTR_3g073055"/>
</dbReference>
<keyword evidence="1 2" id="KW-0812">Transmembrane</keyword>
<proteinExistence type="predicted"/>
<dbReference type="AlphaFoldDB" id="A0A072UZA4"/>
<keyword evidence="4" id="KW-1185">Reference proteome</keyword>
<accession>A0A072UZA4</accession>
<name>A0A072UZA4_MEDTR</name>
<reference evidence="3" key="3">
    <citation type="submission" date="2015-04" db="UniProtKB">
        <authorList>
            <consortium name="EnsemblPlants"/>
        </authorList>
    </citation>
    <scope>IDENTIFICATION</scope>
    <source>
        <strain evidence="3">cv. Jemalong A17</strain>
    </source>
</reference>
<dbReference type="HOGENOM" id="CLU_1996005_0_0_1"/>
<sequence>MALPSTILFQSNLMVKDFHVIDRDEDINTYFDYGSSAFMLGENYFGYVLGYATGVATVLGSSLSGYLTSTVKKYPHKCLVYQESKNSGGKRKEKLLVLGSPIAGSSETTRILSLNGIPTQNLLIF</sequence>
<reference evidence="2 4" key="2">
    <citation type="journal article" date="2014" name="BMC Genomics">
        <title>An improved genome release (version Mt4.0) for the model legume Medicago truncatula.</title>
        <authorList>
            <person name="Tang H."/>
            <person name="Krishnakumar V."/>
            <person name="Bidwell S."/>
            <person name="Rosen B."/>
            <person name="Chan A."/>
            <person name="Zhou S."/>
            <person name="Gentzbittel L."/>
            <person name="Childs K.L."/>
            <person name="Yandell M."/>
            <person name="Gundlach H."/>
            <person name="Mayer K.F."/>
            <person name="Schwartz D.C."/>
            <person name="Town C.D."/>
        </authorList>
    </citation>
    <scope>GENOME REANNOTATION</scope>
    <source>
        <strain evidence="2">A17</strain>
        <strain evidence="3 4">cv. Jemalong A17</strain>
    </source>
</reference>
<evidence type="ECO:0000313" key="4">
    <source>
        <dbReference type="Proteomes" id="UP000002051"/>
    </source>
</evidence>
<keyword evidence="1" id="KW-0472">Membrane</keyword>